<evidence type="ECO:0000256" key="4">
    <source>
        <dbReference type="PROSITE-ProRule" id="PRU00473"/>
    </source>
</evidence>
<proteinExistence type="predicted"/>
<gene>
    <name evidence="6" type="ordered locus">NAMH_1356</name>
</gene>
<name>B9L5W1_NAUPA</name>
<dbReference type="Gene3D" id="3.30.1330.60">
    <property type="entry name" value="OmpA-like domain"/>
    <property type="match status" value="1"/>
</dbReference>
<evidence type="ECO:0000313" key="6">
    <source>
        <dbReference type="EMBL" id="ACM92791.1"/>
    </source>
</evidence>
<dbReference type="GO" id="GO:0005509">
    <property type="term" value="F:calcium ion binding"/>
    <property type="evidence" value="ECO:0007669"/>
    <property type="project" value="InterPro"/>
</dbReference>
<dbReference type="Pfam" id="PF00691">
    <property type="entry name" value="OmpA"/>
    <property type="match status" value="1"/>
</dbReference>
<dbReference type="RefSeq" id="WP_015901843.1">
    <property type="nucleotide sequence ID" value="NC_012115.1"/>
</dbReference>
<organism evidence="6 7">
    <name type="scientific">Nautilia profundicola (strain ATCC BAA-1463 / DSM 18972 / AmH)</name>
    <dbReference type="NCBI Taxonomy" id="598659"/>
    <lineage>
        <taxon>Bacteria</taxon>
        <taxon>Pseudomonadati</taxon>
        <taxon>Campylobacterota</taxon>
        <taxon>Epsilonproteobacteria</taxon>
        <taxon>Nautiliales</taxon>
        <taxon>Nautiliaceae</taxon>
        <taxon>Nautilia</taxon>
    </lineage>
</organism>
<keyword evidence="2 4" id="KW-0472">Membrane</keyword>
<dbReference type="PRINTS" id="PR01021">
    <property type="entry name" value="OMPADOMAIN"/>
</dbReference>
<dbReference type="EMBL" id="CP001279">
    <property type="protein sequence ID" value="ACM92791.1"/>
    <property type="molecule type" value="Genomic_DNA"/>
</dbReference>
<dbReference type="PANTHER" id="PTHR30329:SF21">
    <property type="entry name" value="LIPOPROTEIN YIAD-RELATED"/>
    <property type="match status" value="1"/>
</dbReference>
<dbReference type="InterPro" id="IPR006690">
    <property type="entry name" value="OMPA-like_CS"/>
</dbReference>
<dbReference type="eggNOG" id="COG2885">
    <property type="taxonomic scope" value="Bacteria"/>
</dbReference>
<dbReference type="InterPro" id="IPR050330">
    <property type="entry name" value="Bact_OuterMem_StrucFunc"/>
</dbReference>
<evidence type="ECO:0000256" key="1">
    <source>
        <dbReference type="ARBA" id="ARBA00004442"/>
    </source>
</evidence>
<dbReference type="PROSITE" id="PS01068">
    <property type="entry name" value="OMPA_1"/>
    <property type="match status" value="1"/>
</dbReference>
<dbReference type="HOGENOM" id="CLU_016890_10_1_7"/>
<dbReference type="Proteomes" id="UP000000448">
    <property type="component" value="Chromosome"/>
</dbReference>
<dbReference type="CDD" id="cd07185">
    <property type="entry name" value="OmpA_C-like"/>
    <property type="match status" value="1"/>
</dbReference>
<dbReference type="STRING" id="598659.NAMH_1356"/>
<dbReference type="KEGG" id="nam:NAMH_1356"/>
<dbReference type="OrthoDB" id="9805566at2"/>
<protein>
    <submittedName>
        <fullName evidence="6">Major outer membrane protein</fullName>
    </submittedName>
</protein>
<dbReference type="SUPFAM" id="SSF103088">
    <property type="entry name" value="OmpA-like"/>
    <property type="match status" value="1"/>
</dbReference>
<sequence length="209" mass="23243">MKKIIIATAITGLFIVGCAEKPMATSVVDLAGNKKVIGWQDNNNTTDVKKVEVKEVKVVKCEPIKDSDNDGVPDNIDKCPNTPENMLVDHNGCPIITTLRLNFDFNKAVVKKIYYPELQKVAEILKNNPNLKIEVAGHTDNIGSDEYNLKLSQKRAEAVKNILVNKFGIDPSRIVAKGYGEKYPLVPNTTETNRALNRRVEIVNITNKQ</sequence>
<keyword evidence="3" id="KW-0998">Cell outer membrane</keyword>
<keyword evidence="7" id="KW-1185">Reference proteome</keyword>
<dbReference type="InterPro" id="IPR006665">
    <property type="entry name" value="OmpA-like"/>
</dbReference>
<dbReference type="AlphaFoldDB" id="B9L5W1"/>
<reference evidence="6 7" key="1">
    <citation type="journal article" date="2009" name="PLoS Genet.">
        <title>Adaptations to submarine hydrothermal environments exemplified by the genome of Nautilia profundicola.</title>
        <authorList>
            <person name="Campbell B.J."/>
            <person name="Smith J.L."/>
            <person name="Hanson T.E."/>
            <person name="Klotz M.G."/>
            <person name="Stein L.Y."/>
            <person name="Lee C.K."/>
            <person name="Wu D."/>
            <person name="Robinson J.M."/>
            <person name="Khouri H.M."/>
            <person name="Eisen J.A."/>
            <person name="Cary S.C."/>
        </authorList>
    </citation>
    <scope>NUCLEOTIDE SEQUENCE [LARGE SCALE GENOMIC DNA]</scope>
    <source>
        <strain evidence="7">ATCC BAA-1463 / DSM 18972 / AmH</strain>
    </source>
</reference>
<dbReference type="GO" id="GO:0009279">
    <property type="term" value="C:cell outer membrane"/>
    <property type="evidence" value="ECO:0007669"/>
    <property type="project" value="UniProtKB-SubCell"/>
</dbReference>
<feature type="domain" description="OmpA-like" evidence="5">
    <location>
        <begin position="90"/>
        <end position="208"/>
    </location>
</feature>
<dbReference type="PANTHER" id="PTHR30329">
    <property type="entry name" value="STATOR ELEMENT OF FLAGELLAR MOTOR COMPLEX"/>
    <property type="match status" value="1"/>
</dbReference>
<dbReference type="InterPro" id="IPR036737">
    <property type="entry name" value="OmpA-like_sf"/>
</dbReference>
<evidence type="ECO:0000256" key="2">
    <source>
        <dbReference type="ARBA" id="ARBA00023136"/>
    </source>
</evidence>
<dbReference type="InterPro" id="IPR006664">
    <property type="entry name" value="OMP_bac"/>
</dbReference>
<dbReference type="PROSITE" id="PS51123">
    <property type="entry name" value="OMPA_2"/>
    <property type="match status" value="1"/>
</dbReference>
<evidence type="ECO:0000256" key="3">
    <source>
        <dbReference type="ARBA" id="ARBA00023237"/>
    </source>
</evidence>
<dbReference type="Gene3D" id="4.10.1080.10">
    <property type="entry name" value="TSP type-3 repeat"/>
    <property type="match status" value="1"/>
</dbReference>
<accession>B9L5W1</accession>
<dbReference type="PROSITE" id="PS51257">
    <property type="entry name" value="PROKAR_LIPOPROTEIN"/>
    <property type="match status" value="1"/>
</dbReference>
<evidence type="ECO:0000259" key="5">
    <source>
        <dbReference type="PROSITE" id="PS51123"/>
    </source>
</evidence>
<dbReference type="InterPro" id="IPR028974">
    <property type="entry name" value="TSP_type-3_rpt"/>
</dbReference>
<evidence type="ECO:0000313" key="7">
    <source>
        <dbReference type="Proteomes" id="UP000000448"/>
    </source>
</evidence>
<comment type="subcellular location">
    <subcellularLocation>
        <location evidence="1">Cell outer membrane</location>
    </subcellularLocation>
</comment>